<dbReference type="InterPro" id="IPR036217">
    <property type="entry name" value="MethylDNA_cys_MeTrfase_DNAb"/>
</dbReference>
<organism evidence="8 9">
    <name type="scientific">Sphingomonas donggukensis</name>
    <dbReference type="NCBI Taxonomy" id="2949093"/>
    <lineage>
        <taxon>Bacteria</taxon>
        <taxon>Pseudomonadati</taxon>
        <taxon>Pseudomonadota</taxon>
        <taxon>Alphaproteobacteria</taxon>
        <taxon>Sphingomonadales</taxon>
        <taxon>Sphingomonadaceae</taxon>
        <taxon>Sphingomonas</taxon>
    </lineage>
</organism>
<evidence type="ECO:0000256" key="4">
    <source>
        <dbReference type="ARBA" id="ARBA00022763"/>
    </source>
</evidence>
<dbReference type="SUPFAM" id="SSF46767">
    <property type="entry name" value="Methylated DNA-protein cysteine methyltransferase, C-terminal domain"/>
    <property type="match status" value="1"/>
</dbReference>
<evidence type="ECO:0000256" key="3">
    <source>
        <dbReference type="ARBA" id="ARBA00022679"/>
    </source>
</evidence>
<keyword evidence="2" id="KW-0489">Methyltransferase</keyword>
<reference evidence="8" key="1">
    <citation type="submission" date="2022-05" db="EMBL/GenBank/DDBJ databases">
        <title>Sphingomonas sp. strain RMG20 Genome sequencing and assembly.</title>
        <authorList>
            <person name="Kim I."/>
        </authorList>
    </citation>
    <scope>NUCLEOTIDE SEQUENCE</scope>
    <source>
        <strain evidence="8">RMG20</strain>
    </source>
</reference>
<evidence type="ECO:0000259" key="7">
    <source>
        <dbReference type="Pfam" id="PF01035"/>
    </source>
</evidence>
<proteinExistence type="predicted"/>
<accession>A0ABY4TS83</accession>
<feature type="domain" description="Methylated-DNA-[protein]-cysteine S-methyltransferase DNA binding" evidence="7">
    <location>
        <begin position="83"/>
        <end position="152"/>
    </location>
</feature>
<evidence type="ECO:0000256" key="2">
    <source>
        <dbReference type="ARBA" id="ARBA00022603"/>
    </source>
</evidence>
<keyword evidence="4" id="KW-0227">DNA damage</keyword>
<dbReference type="InterPro" id="IPR036631">
    <property type="entry name" value="MGMT_N_sf"/>
</dbReference>
<keyword evidence="5" id="KW-0234">DNA repair</keyword>
<evidence type="ECO:0000313" key="9">
    <source>
        <dbReference type="Proteomes" id="UP001055580"/>
    </source>
</evidence>
<comment type="catalytic activity">
    <reaction evidence="1">
        <text>a 4-O-methyl-thymidine in DNA + L-cysteinyl-[protein] = a thymidine in DNA + S-methyl-L-cysteinyl-[protein]</text>
        <dbReference type="Rhea" id="RHEA:53428"/>
        <dbReference type="Rhea" id="RHEA-COMP:10131"/>
        <dbReference type="Rhea" id="RHEA-COMP:10132"/>
        <dbReference type="Rhea" id="RHEA-COMP:13555"/>
        <dbReference type="Rhea" id="RHEA-COMP:13556"/>
        <dbReference type="ChEBI" id="CHEBI:29950"/>
        <dbReference type="ChEBI" id="CHEBI:82612"/>
        <dbReference type="ChEBI" id="CHEBI:137386"/>
        <dbReference type="ChEBI" id="CHEBI:137387"/>
        <dbReference type="EC" id="2.1.1.63"/>
    </reaction>
</comment>
<keyword evidence="3" id="KW-0808">Transferase</keyword>
<dbReference type="PANTHER" id="PTHR10815">
    <property type="entry name" value="METHYLATED-DNA--PROTEIN-CYSTEINE METHYLTRANSFERASE"/>
    <property type="match status" value="1"/>
</dbReference>
<dbReference type="CDD" id="cd06445">
    <property type="entry name" value="ATase"/>
    <property type="match status" value="1"/>
</dbReference>
<evidence type="ECO:0000256" key="1">
    <source>
        <dbReference type="ARBA" id="ARBA00001286"/>
    </source>
</evidence>
<name>A0ABY4TS83_9SPHN</name>
<dbReference type="Gene3D" id="3.30.160.70">
    <property type="entry name" value="Methylated DNA-protein cysteine methyltransferase domain"/>
    <property type="match status" value="1"/>
</dbReference>
<dbReference type="Gene3D" id="1.10.10.10">
    <property type="entry name" value="Winged helix-like DNA-binding domain superfamily/Winged helix DNA-binding domain"/>
    <property type="match status" value="1"/>
</dbReference>
<sequence>MTYARDTALLATPVGMVRIEGDAATIHRIAIETERQAPRRPDGAAVLAAAEQLEAWFDGALRDFDLALAPARTPRGQALRDGLIKVGYGTSMTYGALARQLGSSARAIGQLCARNPFPIVVPCHRILTSAGRDNYSAGAGVETKRWLIDHETRFGEHR</sequence>
<gene>
    <name evidence="8" type="ORF">M9980_12125</name>
</gene>
<dbReference type="InterPro" id="IPR001497">
    <property type="entry name" value="MethylDNA_cys_MeTrfase_AS"/>
</dbReference>
<evidence type="ECO:0000313" key="8">
    <source>
        <dbReference type="EMBL" id="URW75278.1"/>
    </source>
</evidence>
<dbReference type="PROSITE" id="PS00374">
    <property type="entry name" value="MGMT"/>
    <property type="match status" value="1"/>
</dbReference>
<dbReference type="Pfam" id="PF01035">
    <property type="entry name" value="DNA_binding_1"/>
    <property type="match status" value="1"/>
</dbReference>
<evidence type="ECO:0000256" key="5">
    <source>
        <dbReference type="ARBA" id="ARBA00023204"/>
    </source>
</evidence>
<keyword evidence="9" id="KW-1185">Reference proteome</keyword>
<protein>
    <submittedName>
        <fullName evidence="8">Methylated-DNA--[protein]-cysteine S-methyltransferase</fullName>
    </submittedName>
</protein>
<comment type="catalytic activity">
    <reaction evidence="6">
        <text>a 6-O-methyl-2'-deoxyguanosine in DNA + L-cysteinyl-[protein] = S-methyl-L-cysteinyl-[protein] + a 2'-deoxyguanosine in DNA</text>
        <dbReference type="Rhea" id="RHEA:24000"/>
        <dbReference type="Rhea" id="RHEA-COMP:10131"/>
        <dbReference type="Rhea" id="RHEA-COMP:10132"/>
        <dbReference type="Rhea" id="RHEA-COMP:11367"/>
        <dbReference type="Rhea" id="RHEA-COMP:11368"/>
        <dbReference type="ChEBI" id="CHEBI:29950"/>
        <dbReference type="ChEBI" id="CHEBI:82612"/>
        <dbReference type="ChEBI" id="CHEBI:85445"/>
        <dbReference type="ChEBI" id="CHEBI:85448"/>
        <dbReference type="EC" id="2.1.1.63"/>
    </reaction>
</comment>
<dbReference type="PANTHER" id="PTHR10815:SF13">
    <property type="entry name" value="METHYLATED-DNA--PROTEIN-CYSTEINE METHYLTRANSFERASE"/>
    <property type="match status" value="1"/>
</dbReference>
<dbReference type="NCBIfam" id="TIGR00589">
    <property type="entry name" value="ogt"/>
    <property type="match status" value="1"/>
</dbReference>
<dbReference type="SUPFAM" id="SSF53155">
    <property type="entry name" value="Methylated DNA-protein cysteine methyltransferase domain"/>
    <property type="match status" value="1"/>
</dbReference>
<dbReference type="Proteomes" id="UP001055580">
    <property type="component" value="Chromosome"/>
</dbReference>
<dbReference type="RefSeq" id="WP_250751260.1">
    <property type="nucleotide sequence ID" value="NZ_CP098401.1"/>
</dbReference>
<evidence type="ECO:0000256" key="6">
    <source>
        <dbReference type="ARBA" id="ARBA00049348"/>
    </source>
</evidence>
<dbReference type="InterPro" id="IPR014048">
    <property type="entry name" value="MethylDNA_cys_MeTrfase_DNA-bd"/>
</dbReference>
<dbReference type="EMBL" id="CP098401">
    <property type="protein sequence ID" value="URW75278.1"/>
    <property type="molecule type" value="Genomic_DNA"/>
</dbReference>
<dbReference type="InterPro" id="IPR036388">
    <property type="entry name" value="WH-like_DNA-bd_sf"/>
</dbReference>